<keyword evidence="3" id="KW-1185">Reference proteome</keyword>
<protein>
    <recommendedName>
        <fullName evidence="4">Integral membrane protein</fullName>
    </recommendedName>
</protein>
<dbReference type="EMBL" id="BAAAJX010000005">
    <property type="protein sequence ID" value="GAA1493132.1"/>
    <property type="molecule type" value="Genomic_DNA"/>
</dbReference>
<sequence length="47" mass="5006">MLSLLLVPFLVQGLLPATLGTVAFVAVTAWVLYGAVNFTLTQRSGQK</sequence>
<evidence type="ECO:0000313" key="3">
    <source>
        <dbReference type="Proteomes" id="UP001501742"/>
    </source>
</evidence>
<evidence type="ECO:0000256" key="1">
    <source>
        <dbReference type="SAM" id="Phobius"/>
    </source>
</evidence>
<keyword evidence="1" id="KW-1133">Transmembrane helix</keyword>
<name>A0ABN1ZC15_9MICO</name>
<keyword evidence="1" id="KW-0472">Membrane</keyword>
<feature type="transmembrane region" description="Helical" evidence="1">
    <location>
        <begin position="23"/>
        <end position="40"/>
    </location>
</feature>
<dbReference type="Proteomes" id="UP001501742">
    <property type="component" value="Unassembled WGS sequence"/>
</dbReference>
<accession>A0ABN1ZC15</accession>
<organism evidence="2 3">
    <name type="scientific">Curtobacterium herbarum</name>
    <dbReference type="NCBI Taxonomy" id="150122"/>
    <lineage>
        <taxon>Bacteria</taxon>
        <taxon>Bacillati</taxon>
        <taxon>Actinomycetota</taxon>
        <taxon>Actinomycetes</taxon>
        <taxon>Micrococcales</taxon>
        <taxon>Microbacteriaceae</taxon>
        <taxon>Curtobacterium</taxon>
    </lineage>
</organism>
<gene>
    <name evidence="2" type="ORF">GCM10009627_14780</name>
</gene>
<evidence type="ECO:0000313" key="2">
    <source>
        <dbReference type="EMBL" id="GAA1493132.1"/>
    </source>
</evidence>
<keyword evidence="1" id="KW-0812">Transmembrane</keyword>
<reference evidence="2 3" key="1">
    <citation type="journal article" date="2019" name="Int. J. Syst. Evol. Microbiol.">
        <title>The Global Catalogue of Microorganisms (GCM) 10K type strain sequencing project: providing services to taxonomists for standard genome sequencing and annotation.</title>
        <authorList>
            <consortium name="The Broad Institute Genomics Platform"/>
            <consortium name="The Broad Institute Genome Sequencing Center for Infectious Disease"/>
            <person name="Wu L."/>
            <person name="Ma J."/>
        </authorList>
    </citation>
    <scope>NUCLEOTIDE SEQUENCE [LARGE SCALE GENOMIC DNA]</scope>
    <source>
        <strain evidence="2 3">JCM 12140</strain>
    </source>
</reference>
<evidence type="ECO:0008006" key="4">
    <source>
        <dbReference type="Google" id="ProtNLM"/>
    </source>
</evidence>
<dbReference type="RefSeq" id="WP_204606505.1">
    <property type="nucleotide sequence ID" value="NZ_BAAAJX010000005.1"/>
</dbReference>
<comment type="caution">
    <text evidence="2">The sequence shown here is derived from an EMBL/GenBank/DDBJ whole genome shotgun (WGS) entry which is preliminary data.</text>
</comment>
<proteinExistence type="predicted"/>